<evidence type="ECO:0008006" key="3">
    <source>
        <dbReference type="Google" id="ProtNLM"/>
    </source>
</evidence>
<organism evidence="2">
    <name type="scientific">Rhizophora mucronata</name>
    <name type="common">Asiatic mangrove</name>
    <dbReference type="NCBI Taxonomy" id="61149"/>
    <lineage>
        <taxon>Eukaryota</taxon>
        <taxon>Viridiplantae</taxon>
        <taxon>Streptophyta</taxon>
        <taxon>Embryophyta</taxon>
        <taxon>Tracheophyta</taxon>
        <taxon>Spermatophyta</taxon>
        <taxon>Magnoliopsida</taxon>
        <taxon>eudicotyledons</taxon>
        <taxon>Gunneridae</taxon>
        <taxon>Pentapetalae</taxon>
        <taxon>rosids</taxon>
        <taxon>fabids</taxon>
        <taxon>Malpighiales</taxon>
        <taxon>Rhizophoraceae</taxon>
        <taxon>Rhizophora</taxon>
    </lineage>
</organism>
<accession>A0A2P2IUD3</accession>
<dbReference type="AlphaFoldDB" id="A0A2P2IUD3"/>
<protein>
    <recommendedName>
        <fullName evidence="3">Secreted protein</fullName>
    </recommendedName>
</protein>
<proteinExistence type="predicted"/>
<feature type="chain" id="PRO_5015104810" description="Secreted protein" evidence="1">
    <location>
        <begin position="21"/>
        <end position="95"/>
    </location>
</feature>
<reference evidence="2" key="1">
    <citation type="submission" date="2018-02" db="EMBL/GenBank/DDBJ databases">
        <title>Rhizophora mucronata_Transcriptome.</title>
        <authorList>
            <person name="Meera S.P."/>
            <person name="Sreeshan A."/>
            <person name="Augustine A."/>
        </authorList>
    </citation>
    <scope>NUCLEOTIDE SEQUENCE</scope>
    <source>
        <tissue evidence="2">Leaf</tissue>
    </source>
</reference>
<dbReference type="EMBL" id="GGEC01004320">
    <property type="protein sequence ID" value="MBW84803.1"/>
    <property type="molecule type" value="Transcribed_RNA"/>
</dbReference>
<name>A0A2P2IUD3_RHIMU</name>
<evidence type="ECO:0000256" key="1">
    <source>
        <dbReference type="SAM" id="SignalP"/>
    </source>
</evidence>
<sequence length="95" mass="10616">MTVLSDSSACLSLSFLAALAAPESTAPEKRLACLEEEEQEEEEEQADFKVESHFGACSFIPCATLIPTRYNTLLSYLKLIRETPNSCIWKRKTNV</sequence>
<feature type="signal peptide" evidence="1">
    <location>
        <begin position="1"/>
        <end position="20"/>
    </location>
</feature>
<keyword evidence="1" id="KW-0732">Signal</keyword>
<evidence type="ECO:0000313" key="2">
    <source>
        <dbReference type="EMBL" id="MBW84803.1"/>
    </source>
</evidence>